<reference evidence="2" key="1">
    <citation type="submission" date="2022-11" db="UniProtKB">
        <authorList>
            <consortium name="WormBaseParasite"/>
        </authorList>
    </citation>
    <scope>IDENTIFICATION</scope>
</reference>
<accession>A0AC34GDN2</accession>
<proteinExistence type="predicted"/>
<evidence type="ECO:0000313" key="2">
    <source>
        <dbReference type="WBParaSite" id="ES5_v2.g27857.t1"/>
    </source>
</evidence>
<dbReference type="WBParaSite" id="ES5_v2.g27857.t1">
    <property type="protein sequence ID" value="ES5_v2.g27857.t1"/>
    <property type="gene ID" value="ES5_v2.g27857"/>
</dbReference>
<dbReference type="Proteomes" id="UP000887579">
    <property type="component" value="Unplaced"/>
</dbReference>
<organism evidence="1 2">
    <name type="scientific">Panagrolaimus sp. ES5</name>
    <dbReference type="NCBI Taxonomy" id="591445"/>
    <lineage>
        <taxon>Eukaryota</taxon>
        <taxon>Metazoa</taxon>
        <taxon>Ecdysozoa</taxon>
        <taxon>Nematoda</taxon>
        <taxon>Chromadorea</taxon>
        <taxon>Rhabditida</taxon>
        <taxon>Tylenchina</taxon>
        <taxon>Panagrolaimomorpha</taxon>
        <taxon>Panagrolaimoidea</taxon>
        <taxon>Panagrolaimidae</taxon>
        <taxon>Panagrolaimus</taxon>
    </lineage>
</organism>
<name>A0AC34GDN2_9BILA</name>
<sequence length="53" mass="6186">AIADTFQQYYDNKDLKSNFSYVFYIYDEESAVDKYEGDYAKETKPGHAKVDFG</sequence>
<evidence type="ECO:0000313" key="1">
    <source>
        <dbReference type="Proteomes" id="UP000887579"/>
    </source>
</evidence>
<protein>
    <submittedName>
        <fullName evidence="2">Uncharacterized protein</fullName>
    </submittedName>
</protein>